<sequence length="84" mass="9470">MAEMGCQMRKSKMCVAIQKVPTPVFQLCFQKVLIRYNNGNCGRMKLRKMQWEMKGRRREGIGGVRGSGIGGTRGWGSLEWTDGS</sequence>
<feature type="region of interest" description="Disordered" evidence="1">
    <location>
        <begin position="62"/>
        <end position="84"/>
    </location>
</feature>
<reference evidence="2" key="2">
    <citation type="submission" date="2021-02" db="EMBL/GenBank/DDBJ databases">
        <authorList>
            <person name="Kimball J.A."/>
            <person name="Haas M.W."/>
            <person name="Macchietto M."/>
            <person name="Kono T."/>
            <person name="Duquette J."/>
            <person name="Shao M."/>
        </authorList>
    </citation>
    <scope>NUCLEOTIDE SEQUENCE</scope>
    <source>
        <tissue evidence="2">Fresh leaf tissue</tissue>
    </source>
</reference>
<proteinExistence type="predicted"/>
<dbReference type="Proteomes" id="UP000729402">
    <property type="component" value="Unassembled WGS sequence"/>
</dbReference>
<name>A0A8J5VIW4_ZIZPA</name>
<comment type="caution">
    <text evidence="2">The sequence shown here is derived from an EMBL/GenBank/DDBJ whole genome shotgun (WGS) entry which is preliminary data.</text>
</comment>
<dbReference type="AlphaFoldDB" id="A0A8J5VIW4"/>
<evidence type="ECO:0000313" key="3">
    <source>
        <dbReference type="Proteomes" id="UP000729402"/>
    </source>
</evidence>
<reference evidence="2" key="1">
    <citation type="journal article" date="2021" name="bioRxiv">
        <title>Whole Genome Assembly and Annotation of Northern Wild Rice, Zizania palustris L., Supports a Whole Genome Duplication in the Zizania Genus.</title>
        <authorList>
            <person name="Haas M."/>
            <person name="Kono T."/>
            <person name="Macchietto M."/>
            <person name="Millas R."/>
            <person name="McGilp L."/>
            <person name="Shao M."/>
            <person name="Duquette J."/>
            <person name="Hirsch C.N."/>
            <person name="Kimball J."/>
        </authorList>
    </citation>
    <scope>NUCLEOTIDE SEQUENCE</scope>
    <source>
        <tissue evidence="2">Fresh leaf tissue</tissue>
    </source>
</reference>
<organism evidence="2 3">
    <name type="scientific">Zizania palustris</name>
    <name type="common">Northern wild rice</name>
    <dbReference type="NCBI Taxonomy" id="103762"/>
    <lineage>
        <taxon>Eukaryota</taxon>
        <taxon>Viridiplantae</taxon>
        <taxon>Streptophyta</taxon>
        <taxon>Embryophyta</taxon>
        <taxon>Tracheophyta</taxon>
        <taxon>Spermatophyta</taxon>
        <taxon>Magnoliopsida</taxon>
        <taxon>Liliopsida</taxon>
        <taxon>Poales</taxon>
        <taxon>Poaceae</taxon>
        <taxon>BOP clade</taxon>
        <taxon>Oryzoideae</taxon>
        <taxon>Oryzeae</taxon>
        <taxon>Zizaniinae</taxon>
        <taxon>Zizania</taxon>
    </lineage>
</organism>
<protein>
    <submittedName>
        <fullName evidence="2">Uncharacterized protein</fullName>
    </submittedName>
</protein>
<keyword evidence="3" id="KW-1185">Reference proteome</keyword>
<evidence type="ECO:0000256" key="1">
    <source>
        <dbReference type="SAM" id="MobiDB-lite"/>
    </source>
</evidence>
<accession>A0A8J5VIW4</accession>
<evidence type="ECO:0000313" key="2">
    <source>
        <dbReference type="EMBL" id="KAG8069465.1"/>
    </source>
</evidence>
<gene>
    <name evidence="2" type="ORF">GUJ93_ZPchr0006g45810</name>
</gene>
<feature type="compositionally biased region" description="Gly residues" evidence="1">
    <location>
        <begin position="62"/>
        <end position="74"/>
    </location>
</feature>
<dbReference type="EMBL" id="JAAALK010000283">
    <property type="protein sequence ID" value="KAG8069465.1"/>
    <property type="molecule type" value="Genomic_DNA"/>
</dbReference>